<evidence type="ECO:0000256" key="3">
    <source>
        <dbReference type="ARBA" id="ARBA00022630"/>
    </source>
</evidence>
<dbReference type="InterPro" id="IPR000172">
    <property type="entry name" value="GMC_OxRdtase_N"/>
</dbReference>
<evidence type="ECO:0000256" key="1">
    <source>
        <dbReference type="ARBA" id="ARBA00001974"/>
    </source>
</evidence>
<dbReference type="SUPFAM" id="SSF51905">
    <property type="entry name" value="FAD/NAD(P)-binding domain"/>
    <property type="match status" value="1"/>
</dbReference>
<evidence type="ECO:0000256" key="4">
    <source>
        <dbReference type="ARBA" id="ARBA00022827"/>
    </source>
</evidence>
<accession>A0ABN2HWP4</accession>
<keyword evidence="4 5" id="KW-0274">FAD</keyword>
<comment type="cofactor">
    <cofactor evidence="1">
        <name>FAD</name>
        <dbReference type="ChEBI" id="CHEBI:57692"/>
    </cofactor>
</comment>
<dbReference type="PROSITE" id="PS00623">
    <property type="entry name" value="GMC_OXRED_1"/>
    <property type="match status" value="1"/>
</dbReference>
<evidence type="ECO:0000256" key="6">
    <source>
        <dbReference type="SAM" id="MobiDB-lite"/>
    </source>
</evidence>
<name>A0ABN2HWP4_9ACTN</name>
<gene>
    <name evidence="9" type="ORF">GCM10009733_108130</name>
</gene>
<dbReference type="InterPro" id="IPR012132">
    <property type="entry name" value="GMC_OxRdtase"/>
</dbReference>
<dbReference type="EMBL" id="BAAAMU010000205">
    <property type="protein sequence ID" value="GAA1694818.1"/>
    <property type="molecule type" value="Genomic_DNA"/>
</dbReference>
<reference evidence="9 10" key="1">
    <citation type="journal article" date="2019" name="Int. J. Syst. Evol. Microbiol.">
        <title>The Global Catalogue of Microorganisms (GCM) 10K type strain sequencing project: providing services to taxonomists for standard genome sequencing and annotation.</title>
        <authorList>
            <consortium name="The Broad Institute Genomics Platform"/>
            <consortium name="The Broad Institute Genome Sequencing Center for Infectious Disease"/>
            <person name="Wu L."/>
            <person name="Ma J."/>
        </authorList>
    </citation>
    <scope>NUCLEOTIDE SEQUENCE [LARGE SCALE GENOMIC DNA]</scope>
    <source>
        <strain evidence="9 10">JCM 13929</strain>
    </source>
</reference>
<feature type="compositionally biased region" description="Low complexity" evidence="6">
    <location>
        <begin position="1"/>
        <end position="10"/>
    </location>
</feature>
<protein>
    <submittedName>
        <fullName evidence="9">GMC family oxidoreductase N-terminal domain-containing protein</fullName>
    </submittedName>
</protein>
<proteinExistence type="inferred from homology"/>
<feature type="domain" description="Glucose-methanol-choline oxidoreductase N-terminal" evidence="8">
    <location>
        <begin position="278"/>
        <end position="292"/>
    </location>
</feature>
<dbReference type="PANTHER" id="PTHR11552">
    <property type="entry name" value="GLUCOSE-METHANOL-CHOLINE GMC OXIDOREDUCTASE"/>
    <property type="match status" value="1"/>
</dbReference>
<dbReference type="RefSeq" id="WP_346115140.1">
    <property type="nucleotide sequence ID" value="NZ_BAAAMU010000205.1"/>
</dbReference>
<dbReference type="InterPro" id="IPR007867">
    <property type="entry name" value="GMC_OxRtase_C"/>
</dbReference>
<dbReference type="InterPro" id="IPR036188">
    <property type="entry name" value="FAD/NAD-bd_sf"/>
</dbReference>
<dbReference type="PANTHER" id="PTHR11552:SF147">
    <property type="entry name" value="CHOLINE DEHYDROGENASE, MITOCHONDRIAL"/>
    <property type="match status" value="1"/>
</dbReference>
<dbReference type="Pfam" id="PF05199">
    <property type="entry name" value="GMC_oxred_C"/>
    <property type="match status" value="1"/>
</dbReference>
<feature type="region of interest" description="Disordered" evidence="6">
    <location>
        <begin position="1"/>
        <end position="25"/>
    </location>
</feature>
<dbReference type="PIRSF" id="PIRSF000137">
    <property type="entry name" value="Alcohol_oxidase"/>
    <property type="match status" value="1"/>
</dbReference>
<feature type="domain" description="Glucose-methanol-choline oxidoreductase N-terminal" evidence="7">
    <location>
        <begin position="103"/>
        <end position="126"/>
    </location>
</feature>
<evidence type="ECO:0000256" key="5">
    <source>
        <dbReference type="RuleBase" id="RU003968"/>
    </source>
</evidence>
<dbReference type="Gene3D" id="3.30.560.10">
    <property type="entry name" value="Glucose Oxidase, domain 3"/>
    <property type="match status" value="1"/>
</dbReference>
<keyword evidence="3 5" id="KW-0285">Flavoprotein</keyword>
<dbReference type="Proteomes" id="UP001500064">
    <property type="component" value="Unassembled WGS sequence"/>
</dbReference>
<evidence type="ECO:0000313" key="9">
    <source>
        <dbReference type="EMBL" id="GAA1694818.1"/>
    </source>
</evidence>
<dbReference type="PROSITE" id="PS00624">
    <property type="entry name" value="GMC_OXRED_2"/>
    <property type="match status" value="1"/>
</dbReference>
<dbReference type="Pfam" id="PF00732">
    <property type="entry name" value="GMC_oxred_N"/>
    <property type="match status" value="1"/>
</dbReference>
<dbReference type="SUPFAM" id="SSF54373">
    <property type="entry name" value="FAD-linked reductases, C-terminal domain"/>
    <property type="match status" value="1"/>
</dbReference>
<comment type="similarity">
    <text evidence="2 5">Belongs to the GMC oxidoreductase family.</text>
</comment>
<evidence type="ECO:0000256" key="2">
    <source>
        <dbReference type="ARBA" id="ARBA00010790"/>
    </source>
</evidence>
<dbReference type="Gene3D" id="3.50.50.60">
    <property type="entry name" value="FAD/NAD(P)-binding domain"/>
    <property type="match status" value="1"/>
</dbReference>
<evidence type="ECO:0000259" key="8">
    <source>
        <dbReference type="PROSITE" id="PS00624"/>
    </source>
</evidence>
<organism evidence="9 10">
    <name type="scientific">Nonomuraea maheshkhaliensis</name>
    <dbReference type="NCBI Taxonomy" id="419590"/>
    <lineage>
        <taxon>Bacteria</taxon>
        <taxon>Bacillati</taxon>
        <taxon>Actinomycetota</taxon>
        <taxon>Actinomycetes</taxon>
        <taxon>Streptosporangiales</taxon>
        <taxon>Streptosporangiaceae</taxon>
        <taxon>Nonomuraea</taxon>
    </lineage>
</organism>
<comment type="caution">
    <text evidence="9">The sequence shown here is derived from an EMBL/GenBank/DDBJ whole genome shotgun (WGS) entry which is preliminary data.</text>
</comment>
<sequence length="517" mass="54956">MSGPDNGPDNGPDHGHDHDHDHGHDYVVVGAGAAGAIVAARLVERTQARVLLLEAGGGADVPAMRQTGIPGMTSLWGDPDVTWPYLTVPQQGLDGRSVPLPQGKALGGGTSVNAMLYVRGNRRDYDHWAELGNDGWSYEEVLPCFKRAEDHEHGQDAYHGSGGPMKVARLSRMSEVSRAFISGARELGYPGGEDWDYNGVAQEGAFAYQSTRTKDEERSSTAYGYLDPLKGHPRLTVETGAVATRVLLDGTRATGVEYVRDGVTHRAEAAAEVVVSCGALATPKLLMLSGIGAAADLGRHGLATAVDLPGVGANLHDHLILGVAYTCRTELPPPELLAEAGLFPPDDAALQLLFGPVQFVEDSYRVDGPVFTFAPVLAQPRSRGTLTLRSADPGDPPLVDPGYLSDQEDLRALVRGIELSRELAHTEAMSVFRERESAPGHGADLRAYVRATASTVWHPVGTCRMGRDPMAVVDPELRVHGAERLRIADASVMPTIPAGNTAAASMMVGERAADLLT</sequence>
<feature type="compositionally biased region" description="Basic and acidic residues" evidence="6">
    <location>
        <begin position="11"/>
        <end position="25"/>
    </location>
</feature>
<keyword evidence="10" id="KW-1185">Reference proteome</keyword>
<evidence type="ECO:0000259" key="7">
    <source>
        <dbReference type="PROSITE" id="PS00623"/>
    </source>
</evidence>
<evidence type="ECO:0000313" key="10">
    <source>
        <dbReference type="Proteomes" id="UP001500064"/>
    </source>
</evidence>